<dbReference type="SUPFAM" id="SSF141371">
    <property type="entry name" value="PilZ domain-like"/>
    <property type="match status" value="1"/>
</dbReference>
<dbReference type="AlphaFoldDB" id="A0A369BEV4"/>
<dbReference type="InterPro" id="IPR009875">
    <property type="entry name" value="PilZ_domain"/>
</dbReference>
<dbReference type="Pfam" id="PF07238">
    <property type="entry name" value="PilZ"/>
    <property type="match status" value="1"/>
</dbReference>
<proteinExistence type="predicted"/>
<accession>A0A369BEV4</accession>
<comment type="caution">
    <text evidence="2">The sequence shown here is derived from an EMBL/GenBank/DDBJ whole genome shotgun (WGS) entry which is preliminary data.</text>
</comment>
<dbReference type="RefSeq" id="WP_170137994.1">
    <property type="nucleotide sequence ID" value="NZ_QPJT01000002.1"/>
</dbReference>
<dbReference type="EMBL" id="QPJT01000002">
    <property type="protein sequence ID" value="RCX19951.1"/>
    <property type="molecule type" value="Genomic_DNA"/>
</dbReference>
<reference evidence="2 3" key="1">
    <citation type="submission" date="2018-07" db="EMBL/GenBank/DDBJ databases">
        <title>Genomic Encyclopedia of Type Strains, Phase IV (KMG-IV): sequencing the most valuable type-strain genomes for metagenomic binning, comparative biology and taxonomic classification.</title>
        <authorList>
            <person name="Goeker M."/>
        </authorList>
    </citation>
    <scope>NUCLEOTIDE SEQUENCE [LARGE SCALE GENOMIC DNA]</scope>
    <source>
        <strain evidence="2 3">DSM 27016</strain>
    </source>
</reference>
<sequence length="218" mass="24291">MLYAECRGESEPIIPKGAVAFIRHQYADEPAMGIIRDIRGKLIYICVNGDFKKYNPCKGEQVSCRLVDGRYEYDVCGSVEDFSAVNPAGICICVSSISKYENSRAFKRYCVDFTAEAQLSSDRKVYNARIKNISVIGAAMEMGTFISNGTLVDLNVPLDTGEGDALELKARVTRSIPQDNGYEYGMEFIYMSARSKDLLDRLIFLLSSDESKHIDGLI</sequence>
<dbReference type="Proteomes" id="UP000253034">
    <property type="component" value="Unassembled WGS sequence"/>
</dbReference>
<feature type="domain" description="PilZ" evidence="1">
    <location>
        <begin position="103"/>
        <end position="204"/>
    </location>
</feature>
<organism evidence="2 3">
    <name type="scientific">Anaerobacterium chartisolvens</name>
    <dbReference type="NCBI Taxonomy" id="1297424"/>
    <lineage>
        <taxon>Bacteria</taxon>
        <taxon>Bacillati</taxon>
        <taxon>Bacillota</taxon>
        <taxon>Clostridia</taxon>
        <taxon>Eubacteriales</taxon>
        <taxon>Oscillospiraceae</taxon>
        <taxon>Anaerobacterium</taxon>
    </lineage>
</organism>
<keyword evidence="3" id="KW-1185">Reference proteome</keyword>
<evidence type="ECO:0000313" key="2">
    <source>
        <dbReference type="EMBL" id="RCX19951.1"/>
    </source>
</evidence>
<name>A0A369BEV4_9FIRM</name>
<protein>
    <submittedName>
        <fullName evidence="2">PilZ domain-containing protein</fullName>
    </submittedName>
</protein>
<evidence type="ECO:0000259" key="1">
    <source>
        <dbReference type="Pfam" id="PF07238"/>
    </source>
</evidence>
<dbReference type="GO" id="GO:0035438">
    <property type="term" value="F:cyclic-di-GMP binding"/>
    <property type="evidence" value="ECO:0007669"/>
    <property type="project" value="InterPro"/>
</dbReference>
<gene>
    <name evidence="2" type="ORF">DFR58_10220</name>
</gene>
<dbReference type="Gene3D" id="2.40.10.220">
    <property type="entry name" value="predicted glycosyltransferase like domains"/>
    <property type="match status" value="1"/>
</dbReference>
<evidence type="ECO:0000313" key="3">
    <source>
        <dbReference type="Proteomes" id="UP000253034"/>
    </source>
</evidence>